<dbReference type="GO" id="GO:0004664">
    <property type="term" value="F:prephenate dehydratase activity"/>
    <property type="evidence" value="ECO:0007669"/>
    <property type="project" value="UniProtKB-EC"/>
</dbReference>
<sequence length="87" mass="9346">RSYFFSLIPLCNSDYLDCSSAAMEKVAQANSPRVAALGSEAGGMLHGLQVLERIAANQTQNITRVLVLARKAIKVSDQVPAKTTLLI</sequence>
<gene>
    <name evidence="2" type="primary">pheA</name>
    <name evidence="2" type="ORF">C9F10_28820</name>
</gene>
<reference evidence="2 3" key="1">
    <citation type="submission" date="2018-03" db="EMBL/GenBank/DDBJ databases">
        <title>Non-Typhoidal Salmonella genome sequencing and assembly.</title>
        <authorList>
            <person name="Matchawe C."/>
        </authorList>
    </citation>
    <scope>NUCLEOTIDE SEQUENCE [LARGE SCALE GENOMIC DNA]</scope>
    <source>
        <strain evidence="2 3">8EV</strain>
    </source>
</reference>
<keyword evidence="2" id="KW-0413">Isomerase</keyword>
<dbReference type="Gene3D" id="3.40.190.10">
    <property type="entry name" value="Periplasmic binding protein-like II"/>
    <property type="match status" value="1"/>
</dbReference>
<dbReference type="GO" id="GO:0004106">
    <property type="term" value="F:chorismate mutase activity"/>
    <property type="evidence" value="ECO:0007669"/>
    <property type="project" value="UniProtKB-EC"/>
</dbReference>
<dbReference type="GO" id="GO:0009094">
    <property type="term" value="P:L-phenylalanine biosynthetic process"/>
    <property type="evidence" value="ECO:0007669"/>
    <property type="project" value="UniProtKB-UniPathway"/>
</dbReference>
<comment type="caution">
    <text evidence="2">The sequence shown here is derived from an EMBL/GenBank/DDBJ whole genome shotgun (WGS) entry which is preliminary data.</text>
</comment>
<dbReference type="Proteomes" id="UP000297989">
    <property type="component" value="Unassembled WGS sequence"/>
</dbReference>
<dbReference type="EC" id="5.4.99.5" evidence="2"/>
<keyword evidence="2" id="KW-0456">Lyase</keyword>
<dbReference type="EMBL" id="PYKK01001936">
    <property type="protein sequence ID" value="TGD12804.1"/>
    <property type="molecule type" value="Genomic_DNA"/>
</dbReference>
<dbReference type="InterPro" id="IPR001086">
    <property type="entry name" value="Preph_deHydtase"/>
</dbReference>
<proteinExistence type="predicted"/>
<evidence type="ECO:0000313" key="2">
    <source>
        <dbReference type="EMBL" id="TGD12804.1"/>
    </source>
</evidence>
<dbReference type="EC" id="4.2.1.51" evidence="2"/>
<dbReference type="PROSITE" id="PS51171">
    <property type="entry name" value="PREPHENATE_DEHYDR_3"/>
    <property type="match status" value="1"/>
</dbReference>
<feature type="non-terminal residue" evidence="2">
    <location>
        <position position="1"/>
    </location>
</feature>
<feature type="non-terminal residue" evidence="2">
    <location>
        <position position="87"/>
    </location>
</feature>
<dbReference type="UniPathway" id="UPA00121">
    <property type="reaction ID" value="UER00345"/>
</dbReference>
<dbReference type="AlphaFoldDB" id="A0A659RWP7"/>
<dbReference type="Pfam" id="PF00800">
    <property type="entry name" value="PDT"/>
    <property type="match status" value="1"/>
</dbReference>
<feature type="domain" description="Prephenate dehydratase" evidence="1">
    <location>
        <begin position="1"/>
        <end position="70"/>
    </location>
</feature>
<evidence type="ECO:0000313" key="3">
    <source>
        <dbReference type="Proteomes" id="UP000297989"/>
    </source>
</evidence>
<organism evidence="2 3">
    <name type="scientific">Salmonella enterica subsp. enterica serovar Poona</name>
    <dbReference type="NCBI Taxonomy" id="436295"/>
    <lineage>
        <taxon>Bacteria</taxon>
        <taxon>Pseudomonadati</taxon>
        <taxon>Pseudomonadota</taxon>
        <taxon>Gammaproteobacteria</taxon>
        <taxon>Enterobacterales</taxon>
        <taxon>Enterobacteriaceae</taxon>
        <taxon>Salmonella</taxon>
    </lineage>
</organism>
<evidence type="ECO:0000259" key="1">
    <source>
        <dbReference type="PROSITE" id="PS51171"/>
    </source>
</evidence>
<protein>
    <submittedName>
        <fullName evidence="2">Bifunctional chorismate mutase/prephenate dehydratase</fullName>
        <ecNumber evidence="2">4.2.1.51</ecNumber>
        <ecNumber evidence="2">5.4.99.5</ecNumber>
    </submittedName>
</protein>
<dbReference type="SUPFAM" id="SSF53850">
    <property type="entry name" value="Periplasmic binding protein-like II"/>
    <property type="match status" value="1"/>
</dbReference>
<name>A0A659RWP7_SALET</name>
<accession>A0A659RWP7</accession>